<protein>
    <submittedName>
        <fullName evidence="2">Uncharacterized protein</fullName>
    </submittedName>
</protein>
<dbReference type="PATRIC" id="fig|1245469.3.peg.68"/>
<evidence type="ECO:0000313" key="2">
    <source>
        <dbReference type="EMBL" id="BAM86085.1"/>
    </source>
</evidence>
<dbReference type="Proteomes" id="UP000011841">
    <property type="component" value="Chromosome"/>
</dbReference>
<sequence>MLLHPSWAQAPSTPAPAAKPPAAAKKPSGKKPAAKSAAAVDSGPCDMGVITATHDLFTVQKIGLTVFNNEFAEMPVSWGLDDLIYARVKAAGGAGVRRITYDKQLFDNLEKPKLFFLREEGETLTGVVKQIVAKAACRRYLVVQRQTTRIGNTNQNATGFGILQFGPLITRTFIFAYLDIRLLDGQTFETLRNPNFTVQRVVENLGEGLIKIPGMFDVDQSLYPAVAADAANNASLRDAVRRLVTGQLDRDMPAYFKAEEQ</sequence>
<dbReference type="KEGG" id="aol:S58_00640"/>
<name>M4ZIJ7_9BRAD</name>
<feature type="region of interest" description="Disordered" evidence="1">
    <location>
        <begin position="1"/>
        <end position="41"/>
    </location>
</feature>
<organism evidence="2 3">
    <name type="scientific">Bradyrhizobium oligotrophicum S58</name>
    <dbReference type="NCBI Taxonomy" id="1245469"/>
    <lineage>
        <taxon>Bacteria</taxon>
        <taxon>Pseudomonadati</taxon>
        <taxon>Pseudomonadota</taxon>
        <taxon>Alphaproteobacteria</taxon>
        <taxon>Hyphomicrobiales</taxon>
        <taxon>Nitrobacteraceae</taxon>
        <taxon>Bradyrhizobium</taxon>
    </lineage>
</organism>
<dbReference type="EMBL" id="AP012603">
    <property type="protein sequence ID" value="BAM86085.1"/>
    <property type="molecule type" value="Genomic_DNA"/>
</dbReference>
<feature type="compositionally biased region" description="Low complexity" evidence="1">
    <location>
        <begin position="1"/>
        <end position="12"/>
    </location>
</feature>
<evidence type="ECO:0000256" key="1">
    <source>
        <dbReference type="SAM" id="MobiDB-lite"/>
    </source>
</evidence>
<reference evidence="2 3" key="1">
    <citation type="journal article" date="2013" name="Appl. Environ. Microbiol.">
        <title>Genome analysis suggests that the soil oligotrophic bacterium Agromonas oligotrophica (Bradyrhizobium oligotrophicum) is a nitrogen-fixing symbiont of Aeschynomene indica.</title>
        <authorList>
            <person name="Okubo T."/>
            <person name="Fukushima S."/>
            <person name="Itakura M."/>
            <person name="Oshima K."/>
            <person name="Longtonglang A."/>
            <person name="Teaumroong N."/>
            <person name="Mitsui H."/>
            <person name="Hattori M."/>
            <person name="Hattori R."/>
            <person name="Hattori T."/>
            <person name="Minamisawa K."/>
        </authorList>
    </citation>
    <scope>NUCLEOTIDE SEQUENCE [LARGE SCALE GENOMIC DNA]</scope>
    <source>
        <strain evidence="2 3">S58</strain>
    </source>
</reference>
<dbReference type="HOGENOM" id="CLU_088509_0_0_5"/>
<accession>M4ZIJ7</accession>
<dbReference type="eggNOG" id="ENOG5030THU">
    <property type="taxonomic scope" value="Bacteria"/>
</dbReference>
<gene>
    <name evidence="2" type="ORF">S58_00640</name>
</gene>
<keyword evidence="3" id="KW-1185">Reference proteome</keyword>
<evidence type="ECO:0000313" key="3">
    <source>
        <dbReference type="Proteomes" id="UP000011841"/>
    </source>
</evidence>
<proteinExistence type="predicted"/>
<dbReference type="AlphaFoldDB" id="M4ZIJ7"/>
<dbReference type="STRING" id="1245469.S58_00640"/>